<keyword evidence="2" id="KW-0472">Membrane</keyword>
<proteinExistence type="predicted"/>
<organism evidence="5 6">
    <name type="scientific">Cobetia amphilecti</name>
    <dbReference type="NCBI Taxonomy" id="1055104"/>
    <lineage>
        <taxon>Bacteria</taxon>
        <taxon>Pseudomonadati</taxon>
        <taxon>Pseudomonadota</taxon>
        <taxon>Gammaproteobacteria</taxon>
        <taxon>Oceanospirillales</taxon>
        <taxon>Halomonadaceae</taxon>
        <taxon>Cobetia</taxon>
    </lineage>
</organism>
<dbReference type="EMBL" id="JASCSA010000019">
    <property type="protein sequence ID" value="MDI5885894.1"/>
    <property type="molecule type" value="Genomic_DNA"/>
</dbReference>
<feature type="compositionally biased region" description="Basic and acidic residues" evidence="1">
    <location>
        <begin position="138"/>
        <end position="153"/>
    </location>
</feature>
<name>A0AAP4U0C6_9GAMM</name>
<keyword evidence="7" id="KW-1185">Reference proteome</keyword>
<evidence type="ECO:0000313" key="7">
    <source>
        <dbReference type="Proteomes" id="UP001229025"/>
    </source>
</evidence>
<evidence type="ECO:0000313" key="6">
    <source>
        <dbReference type="Proteomes" id="UP001170481"/>
    </source>
</evidence>
<keyword evidence="2" id="KW-0812">Transmembrane</keyword>
<reference evidence="5" key="2">
    <citation type="submission" date="2023-07" db="EMBL/GenBank/DDBJ databases">
        <title>Genome content predicts the carbon catabolic preferences of heterotrophic bacteria.</title>
        <authorList>
            <person name="Gralka M."/>
        </authorList>
    </citation>
    <scope>NUCLEOTIDE SEQUENCE</scope>
    <source>
        <strain evidence="5">C2R13</strain>
    </source>
</reference>
<reference evidence="4" key="1">
    <citation type="submission" date="2023-04" db="EMBL/GenBank/DDBJ databases">
        <authorList>
            <person name="Otstavnykh N."/>
            <person name="Seitkalieva A."/>
            <person name="Bystritskaya E."/>
        </authorList>
    </citation>
    <scope>NUCLEOTIDE SEQUENCE</scope>
    <source>
        <strain evidence="4">NRIC 0815</strain>
    </source>
</reference>
<dbReference type="RefSeq" id="WP_054557289.1">
    <property type="nucleotide sequence ID" value="NZ_JASCSA010000019.1"/>
</dbReference>
<dbReference type="InterPro" id="IPR007379">
    <property type="entry name" value="Tim44-like_dom"/>
</dbReference>
<dbReference type="PANTHER" id="PTHR41542:SF1">
    <property type="entry name" value="BLL5807 PROTEIN"/>
    <property type="match status" value="1"/>
</dbReference>
<dbReference type="PANTHER" id="PTHR41542">
    <property type="entry name" value="BLL5807 PROTEIN"/>
    <property type="match status" value="1"/>
</dbReference>
<evidence type="ECO:0000256" key="2">
    <source>
        <dbReference type="SAM" id="Phobius"/>
    </source>
</evidence>
<dbReference type="Gene3D" id="3.10.450.240">
    <property type="match status" value="1"/>
</dbReference>
<protein>
    <submittedName>
        <fullName evidence="5">Tim44-like domain-containing protein</fullName>
    </submittedName>
</protein>
<feature type="transmembrane region" description="Helical" evidence="2">
    <location>
        <begin position="73"/>
        <end position="91"/>
    </location>
</feature>
<comment type="caution">
    <text evidence="5">The sequence shown here is derived from an EMBL/GenBank/DDBJ whole genome shotgun (WGS) entry which is preliminary data.</text>
</comment>
<evidence type="ECO:0000313" key="5">
    <source>
        <dbReference type="EMBL" id="MDO6673579.1"/>
    </source>
</evidence>
<evidence type="ECO:0000313" key="4">
    <source>
        <dbReference type="EMBL" id="MDI5885894.1"/>
    </source>
</evidence>
<dbReference type="AlphaFoldDB" id="A0AAP4U0C6"/>
<dbReference type="InterPro" id="IPR032710">
    <property type="entry name" value="NTF2-like_dom_sf"/>
</dbReference>
<feature type="domain" description="Tim44-like" evidence="3">
    <location>
        <begin position="168"/>
        <end position="296"/>
    </location>
</feature>
<dbReference type="SMART" id="SM00978">
    <property type="entry name" value="Tim44"/>
    <property type="match status" value="1"/>
</dbReference>
<feature type="compositionally biased region" description="Polar residues" evidence="1">
    <location>
        <begin position="53"/>
        <end position="69"/>
    </location>
</feature>
<keyword evidence="2" id="KW-1133">Transmembrane helix</keyword>
<reference evidence="7" key="3">
    <citation type="submission" date="2023-07" db="EMBL/GenBank/DDBJ databases">
        <title>Genome-based characterization of strain KMM 296 and proposal for reclassification of Cobetia litoralis and Cobetia pacifica, and emended description of the species Cobetia amphilecti and Cobetia marina.</title>
        <authorList>
            <person name="Balabanova L."/>
            <person name="Nedashkovskaya O."/>
        </authorList>
    </citation>
    <scope>NUCLEOTIDE SEQUENCE [LARGE SCALE GENOMIC DNA]</scope>
    <source>
        <strain evidence="7">NRIC 0815</strain>
    </source>
</reference>
<evidence type="ECO:0000259" key="3">
    <source>
        <dbReference type="SMART" id="SM00978"/>
    </source>
</evidence>
<gene>
    <name evidence="5" type="ORF">Q4535_15845</name>
    <name evidence="4" type="ORF">QLT01_16225</name>
</gene>
<accession>A0AAP4U0C6</accession>
<feature type="region of interest" description="Disordered" evidence="1">
    <location>
        <begin position="33"/>
        <end position="69"/>
    </location>
</feature>
<dbReference type="Proteomes" id="UP001229025">
    <property type="component" value="Unassembled WGS sequence"/>
</dbReference>
<dbReference type="Pfam" id="PF04280">
    <property type="entry name" value="Tim44"/>
    <property type="match status" value="1"/>
</dbReference>
<feature type="transmembrane region" description="Helical" evidence="2">
    <location>
        <begin position="103"/>
        <end position="119"/>
    </location>
</feature>
<dbReference type="Proteomes" id="UP001170481">
    <property type="component" value="Unassembled WGS sequence"/>
</dbReference>
<reference evidence="4" key="4">
    <citation type="submission" date="2024-05" db="EMBL/GenBank/DDBJ databases">
        <title>Genome-based characterization of strain KMM 296 and proposal for reclassification of Cobetia litoralis and Cobetia pacifica, and emended description of the species Cobetia amphilecti and Cobetia marina.</title>
        <authorList>
            <person name="Balabanova L."/>
            <person name="Nedashkovskaya O."/>
        </authorList>
    </citation>
    <scope>NUCLEOTIDE SEQUENCE</scope>
    <source>
        <strain evidence="4">NRIC 0815</strain>
    </source>
</reference>
<sequence length="298" mass="31895">MRHLFIMLMVGLLGFGLSVEHAEAKRLGGGKSFGSYSRSADSGKSSSSLFGSNKATNSSTAAKSKPSSGLSKFAGPLAGLLAGGLLASLFFGGAFDGLRMTDFLIIAVIAFIAFKFLSARKKAAMASGGPAGSGGSSTRHDDQPRNVQAREAHQPQGESLAPAGGIGAGLTGGAPTSEPAWFDKEQFLGGAKEHFMTLQRAWDNNDLPRIQEYVTPELYNLLREERAQQPANNRTEIVRLFAELGSVQEIGKQAEATVLFHGVLDENGEQNEFNETWHLVRELRDGADWHIQGIEQNS</sequence>
<feature type="region of interest" description="Disordered" evidence="1">
    <location>
        <begin position="127"/>
        <end position="169"/>
    </location>
</feature>
<evidence type="ECO:0000256" key="1">
    <source>
        <dbReference type="SAM" id="MobiDB-lite"/>
    </source>
</evidence>
<feature type="compositionally biased region" description="Low complexity" evidence="1">
    <location>
        <begin position="34"/>
        <end position="52"/>
    </location>
</feature>
<dbReference type="SUPFAM" id="SSF54427">
    <property type="entry name" value="NTF2-like"/>
    <property type="match status" value="1"/>
</dbReference>
<dbReference type="EMBL" id="JAUORK010000028">
    <property type="protein sequence ID" value="MDO6673579.1"/>
    <property type="molecule type" value="Genomic_DNA"/>
</dbReference>